<dbReference type="Pfam" id="PF22178">
    <property type="entry name" value="Gp5_trimer_C"/>
    <property type="match status" value="1"/>
</dbReference>
<comment type="similarity">
    <text evidence="2">Belongs to the VgrG protein family.</text>
</comment>
<dbReference type="InterPro" id="IPR037026">
    <property type="entry name" value="Vgr_OB-fold_dom_sf"/>
</dbReference>
<dbReference type="Proteomes" id="UP000664417">
    <property type="component" value="Unassembled WGS sequence"/>
</dbReference>
<evidence type="ECO:0000256" key="2">
    <source>
        <dbReference type="ARBA" id="ARBA00005558"/>
    </source>
</evidence>
<dbReference type="Gene3D" id="2.40.50.230">
    <property type="entry name" value="Gp5 N-terminal domain"/>
    <property type="match status" value="1"/>
</dbReference>
<comment type="subcellular location">
    <subcellularLocation>
        <location evidence="1">Secreted</location>
    </subcellularLocation>
</comment>
<dbReference type="InterPro" id="IPR006531">
    <property type="entry name" value="Gp5/Vgr_OB"/>
</dbReference>
<dbReference type="Gene3D" id="3.55.50.10">
    <property type="entry name" value="Baseplate protein-like domains"/>
    <property type="match status" value="1"/>
</dbReference>
<dbReference type="Pfam" id="PF04717">
    <property type="entry name" value="Phage_base_V"/>
    <property type="match status" value="1"/>
</dbReference>
<dbReference type="GO" id="GO:0005576">
    <property type="term" value="C:extracellular region"/>
    <property type="evidence" value="ECO:0007669"/>
    <property type="project" value="UniProtKB-SubCell"/>
</dbReference>
<gene>
    <name evidence="6" type="primary">tssI</name>
    <name evidence="6" type="ORF">J3U88_27850</name>
</gene>
<dbReference type="SUPFAM" id="SSF69255">
    <property type="entry name" value="gp5 N-terminal domain-like"/>
    <property type="match status" value="1"/>
</dbReference>
<reference evidence="6" key="1">
    <citation type="submission" date="2021-03" db="EMBL/GenBank/DDBJ databases">
        <authorList>
            <person name="Wang G."/>
        </authorList>
    </citation>
    <scope>NUCLEOTIDE SEQUENCE</scope>
    <source>
        <strain evidence="6">KCTC 12899</strain>
    </source>
</reference>
<dbReference type="Pfam" id="PF05954">
    <property type="entry name" value="Phage_GPD"/>
    <property type="match status" value="1"/>
</dbReference>
<evidence type="ECO:0000313" key="6">
    <source>
        <dbReference type="EMBL" id="MBO1322318.1"/>
    </source>
</evidence>
<dbReference type="Gene3D" id="4.10.220.110">
    <property type="match status" value="1"/>
</dbReference>
<dbReference type="InterPro" id="IPR050708">
    <property type="entry name" value="T6SS_VgrG/RHS"/>
</dbReference>
<sequence length="762" mass="82577">MSGLEHNVADLLWQGPGGPLHILSFQGTERLSQPFQYNLQVKSRDAGLGFQQMLYAPAKVLLKSGKDRGEDRHFSGIITHFEQGRTDYGLLDSAAERWYIYHIEIRPKFYLATQSYCSRVFQKMTAQAIISEVLGAIGVGHSWKLGATPPKREYCLQYQESDFQFVSRLLEDEGITYYFDKDSGDMVMVSQPGGFPACSPTASVRYSEDPSPVLSVGELETVHDFNYGEFVATGQADVQHYNPETSATNISAGSGAGFPNAGGLAWYEHSRNYPTAGEGQHYAAAILGEAVGRGKRARGRTSCRSFSCGYRFNLSDHFRGEWNSGWTLVSCSYHIEQGHFRCHFTAIQAGVLYQPPRVTPKARVNGVQTAVVTGPPGSLVYLDDMGRCKLQFHWDREGPMNDRSSLWIRVLNNYAGKDYGIQFIPRVGHEVLVGFVDGDPDQPIVVGRAYNDQMTAPLGPAEKYQNIIKTIKDHHIIFDDSDGKELIDIRSHKDMKILVVNDESEEIGNNQTISVGNNCSETIGNNLTLSVGNDRTESIGNNHTGTIGNNRSVQVGNDDDLVVGNNQTILVGNDQSETIGSSQTTVIGTEKASIIGTGELRVVGTNRMTNIGANEVTSVAASMNLTVGAALSMKVGAAKSEKVGAVSEESVGSMKMLNVGAGYTVTVGGAQIISTGAAYMRNTGLMESINVGLNRIEMIGMNKVTKVQNNNLINVSGGNHVVKCDAGGVMIDAQSCIIKVGGSQIVMTTSGIKVEASTIMLN</sequence>
<dbReference type="NCBIfam" id="TIGR03361">
    <property type="entry name" value="VI_Rhs_Vgr"/>
    <property type="match status" value="1"/>
</dbReference>
<dbReference type="Gene3D" id="2.30.110.50">
    <property type="match status" value="1"/>
</dbReference>
<dbReference type="PANTHER" id="PTHR32305">
    <property type="match status" value="1"/>
</dbReference>
<feature type="domain" description="Gp5/Type VI secretion system Vgr protein OB-fold" evidence="4">
    <location>
        <begin position="384"/>
        <end position="450"/>
    </location>
</feature>
<dbReference type="PANTHER" id="PTHR32305:SF15">
    <property type="entry name" value="PROTEIN RHSA-RELATED"/>
    <property type="match status" value="1"/>
</dbReference>
<organism evidence="6 7">
    <name type="scientific">Acanthopleuribacter pedis</name>
    <dbReference type="NCBI Taxonomy" id="442870"/>
    <lineage>
        <taxon>Bacteria</taxon>
        <taxon>Pseudomonadati</taxon>
        <taxon>Acidobacteriota</taxon>
        <taxon>Holophagae</taxon>
        <taxon>Acanthopleuribacterales</taxon>
        <taxon>Acanthopleuribacteraceae</taxon>
        <taxon>Acanthopleuribacter</taxon>
    </lineage>
</organism>
<evidence type="ECO:0000259" key="4">
    <source>
        <dbReference type="Pfam" id="PF04717"/>
    </source>
</evidence>
<name>A0A8J7U7B0_9BACT</name>
<proteinExistence type="inferred from homology"/>
<dbReference type="SUPFAM" id="SSF69349">
    <property type="entry name" value="Phage fibre proteins"/>
    <property type="match status" value="2"/>
</dbReference>
<dbReference type="EMBL" id="JAFREP010000034">
    <property type="protein sequence ID" value="MBO1322318.1"/>
    <property type="molecule type" value="Genomic_DNA"/>
</dbReference>
<dbReference type="InterPro" id="IPR017847">
    <property type="entry name" value="T6SS_RhsGE_Vgr_subset"/>
</dbReference>
<dbReference type="RefSeq" id="WP_207862291.1">
    <property type="nucleotide sequence ID" value="NZ_JAFREP010000034.1"/>
</dbReference>
<keyword evidence="3" id="KW-0964">Secreted</keyword>
<evidence type="ECO:0000259" key="5">
    <source>
        <dbReference type="Pfam" id="PF22178"/>
    </source>
</evidence>
<protein>
    <submittedName>
        <fullName evidence="6">Type VI secretion system tip protein VgrG</fullName>
    </submittedName>
</protein>
<accession>A0A8J7U7B0</accession>
<dbReference type="AlphaFoldDB" id="A0A8J7U7B0"/>
<dbReference type="NCBIfam" id="TIGR01646">
    <property type="entry name" value="vgr_GE"/>
    <property type="match status" value="1"/>
</dbReference>
<dbReference type="InterPro" id="IPR006533">
    <property type="entry name" value="T6SS_Vgr_RhsGE"/>
</dbReference>
<dbReference type="InterPro" id="IPR054030">
    <property type="entry name" value="Gp5_Vgr_C"/>
</dbReference>
<feature type="domain" description="Gp5/Type VI secretion system Vgr C-terminal trimerisation" evidence="5">
    <location>
        <begin position="476"/>
        <end position="569"/>
    </location>
</feature>
<evidence type="ECO:0000256" key="1">
    <source>
        <dbReference type="ARBA" id="ARBA00004613"/>
    </source>
</evidence>
<keyword evidence="7" id="KW-1185">Reference proteome</keyword>
<dbReference type="SUPFAM" id="SSF69279">
    <property type="entry name" value="Phage tail proteins"/>
    <property type="match status" value="2"/>
</dbReference>
<evidence type="ECO:0000313" key="7">
    <source>
        <dbReference type="Proteomes" id="UP000664417"/>
    </source>
</evidence>
<comment type="caution">
    <text evidence="6">The sequence shown here is derived from an EMBL/GenBank/DDBJ whole genome shotgun (WGS) entry which is preliminary data.</text>
</comment>
<evidence type="ECO:0000256" key="3">
    <source>
        <dbReference type="ARBA" id="ARBA00022525"/>
    </source>
</evidence>